<keyword evidence="2" id="KW-0560">Oxidoreductase</keyword>
<evidence type="ECO:0000256" key="7">
    <source>
        <dbReference type="ARBA" id="ARBA00039387"/>
    </source>
</evidence>
<dbReference type="PANTHER" id="PTHR43401">
    <property type="entry name" value="L-THREONINE 3-DEHYDROGENASE"/>
    <property type="match status" value="1"/>
</dbReference>
<dbReference type="SUPFAM" id="SSF51735">
    <property type="entry name" value="NAD(P)-binding Rossmann-fold domains"/>
    <property type="match status" value="1"/>
</dbReference>
<dbReference type="InterPro" id="IPR050129">
    <property type="entry name" value="Zn_alcohol_dh"/>
</dbReference>
<comment type="function">
    <text evidence="3">Catalyzes the oxidation of 2-deoxy-scyllo-inosamine (DOIA) with NAD(+) or NADP(+), forming 3-amino-2,3-dideoxy-scyllo-inosose (amino-DOI).</text>
</comment>
<comment type="catalytic activity">
    <reaction evidence="8">
        <text>2-deoxy-scyllo-inosamine + NAD(+) = 3-amino-2,3-dideoxy-scyllo-inosose + NADH + H(+)</text>
        <dbReference type="Rhea" id="RHEA:33883"/>
        <dbReference type="ChEBI" id="CHEBI:15378"/>
        <dbReference type="ChEBI" id="CHEBI:57540"/>
        <dbReference type="ChEBI" id="CHEBI:57945"/>
        <dbReference type="ChEBI" id="CHEBI:65002"/>
        <dbReference type="ChEBI" id="CHEBI:65003"/>
        <dbReference type="EC" id="1.1.1.329"/>
    </reaction>
</comment>
<comment type="cofactor">
    <cofactor evidence="1">
        <name>Zn(2+)</name>
        <dbReference type="ChEBI" id="CHEBI:29105"/>
    </cofactor>
</comment>
<evidence type="ECO:0000256" key="6">
    <source>
        <dbReference type="ARBA" id="ARBA00039102"/>
    </source>
</evidence>
<evidence type="ECO:0000256" key="5">
    <source>
        <dbReference type="ARBA" id="ARBA00038004"/>
    </source>
</evidence>
<dbReference type="CDD" id="cd08231">
    <property type="entry name" value="MDR_TM0436_like"/>
    <property type="match status" value="1"/>
</dbReference>
<evidence type="ECO:0000256" key="1">
    <source>
        <dbReference type="ARBA" id="ARBA00001947"/>
    </source>
</evidence>
<dbReference type="InterPro" id="IPR013154">
    <property type="entry name" value="ADH-like_N"/>
</dbReference>
<proteinExistence type="inferred from homology"/>
<dbReference type="SMART" id="SM00829">
    <property type="entry name" value="PKS_ER"/>
    <property type="match status" value="1"/>
</dbReference>
<dbReference type="EC" id="1.1.1.329" evidence="6"/>
<reference evidence="11 12" key="1">
    <citation type="submission" date="2019-12" db="EMBL/GenBank/DDBJ databases">
        <title>Whole genome shotgun sequence of Streptomyces hygroscopicus subsp. glebosus NBRC 13786.</title>
        <authorList>
            <person name="Ichikawa N."/>
            <person name="Kimura A."/>
            <person name="Kitahashi Y."/>
            <person name="Komaki H."/>
            <person name="Tamura T."/>
        </authorList>
    </citation>
    <scope>NUCLEOTIDE SEQUENCE [LARGE SCALE GENOMIC DNA]</scope>
    <source>
        <strain evidence="11 12">NBRC 13786</strain>
    </source>
</reference>
<feature type="domain" description="Enoyl reductase (ER)" evidence="10">
    <location>
        <begin position="15"/>
        <end position="366"/>
    </location>
</feature>
<evidence type="ECO:0000313" key="11">
    <source>
        <dbReference type="EMBL" id="GFE16846.1"/>
    </source>
</evidence>
<comment type="similarity">
    <text evidence="5">Belongs to the zinc-containing alcohol dehydrogenase family. DOIA dehydrogenase subfamily.</text>
</comment>
<comment type="pathway">
    <text evidence="4">Metabolic intermediate biosynthesis; 2-deoxystreptamine biosynthesis; 2-deoxystreptamine from D-glucose 6-phosphate: step 3/4.</text>
</comment>
<protein>
    <recommendedName>
        <fullName evidence="7">2-deoxy-scyllo-inosamine dehydrogenase</fullName>
        <ecNumber evidence="6">1.1.1.329</ecNumber>
    </recommendedName>
</protein>
<evidence type="ECO:0000256" key="2">
    <source>
        <dbReference type="ARBA" id="ARBA00023002"/>
    </source>
</evidence>
<evidence type="ECO:0000256" key="9">
    <source>
        <dbReference type="ARBA" id="ARBA00049085"/>
    </source>
</evidence>
<dbReference type="SUPFAM" id="SSF50129">
    <property type="entry name" value="GroES-like"/>
    <property type="match status" value="1"/>
</dbReference>
<accession>A0A640T3K1</accession>
<sequence length="368" mass="37948">MTGRTGRAVVLEEFGRPLRLREFPLPPAPAGGMVVACGYGGICGTDLHLQQGHLDIPVPLVLGHEGLGVIRELGDGLHQDATGAPLAAGDTVMWASSLACGVCPPCRLHREPTLCERRRTYGVNRALADRPELSGAWADHIVLQPGTTVIKVPDGTDPLAAMSLACAGPTVAHALYERRPVRLGETVVVQGSGPVGLAAAAFAQLAGAAKVVVVGGPAGRLERAAAAGIGDVHLNIADAADPGKILREVRAATGGDGADLVIECAGVPAAVGQGLTLARRGGSYLIIGQYTDAGDTLINPHQIVHRQLDVVGSWAFTGAHLVEYVRLLPALTARFDLASLVTPFPLERHADALTAVADGSVMKAVLTS</sequence>
<dbReference type="Gene3D" id="3.40.50.720">
    <property type="entry name" value="NAD(P)-binding Rossmann-like Domain"/>
    <property type="match status" value="1"/>
</dbReference>
<name>A0A640T3K1_9ACTN</name>
<evidence type="ECO:0000313" key="12">
    <source>
        <dbReference type="Proteomes" id="UP000430079"/>
    </source>
</evidence>
<dbReference type="EMBL" id="BLIO01000001">
    <property type="protein sequence ID" value="GFE16846.1"/>
    <property type="molecule type" value="Genomic_DNA"/>
</dbReference>
<dbReference type="Pfam" id="PF08240">
    <property type="entry name" value="ADH_N"/>
    <property type="match status" value="1"/>
</dbReference>
<evidence type="ECO:0000256" key="8">
    <source>
        <dbReference type="ARBA" id="ARBA00048685"/>
    </source>
</evidence>
<dbReference type="Gene3D" id="3.90.180.10">
    <property type="entry name" value="Medium-chain alcohol dehydrogenases, catalytic domain"/>
    <property type="match status" value="1"/>
</dbReference>
<keyword evidence="12" id="KW-1185">Reference proteome</keyword>
<dbReference type="InterPro" id="IPR036291">
    <property type="entry name" value="NAD(P)-bd_dom_sf"/>
</dbReference>
<dbReference type="InterPro" id="IPR011032">
    <property type="entry name" value="GroES-like_sf"/>
</dbReference>
<comment type="catalytic activity">
    <reaction evidence="9">
        <text>2-deoxy-scyllo-inosamine + NADP(+) = 3-amino-2,3-dideoxy-scyllo-inosose + NADPH + H(+)</text>
        <dbReference type="Rhea" id="RHEA:33879"/>
        <dbReference type="ChEBI" id="CHEBI:15378"/>
        <dbReference type="ChEBI" id="CHEBI:57783"/>
        <dbReference type="ChEBI" id="CHEBI:58349"/>
        <dbReference type="ChEBI" id="CHEBI:65002"/>
        <dbReference type="ChEBI" id="CHEBI:65003"/>
        <dbReference type="EC" id="1.1.1.329"/>
    </reaction>
</comment>
<organism evidence="11 12">
    <name type="scientific">Streptomyces glebosus</name>
    <dbReference type="NCBI Taxonomy" id="249580"/>
    <lineage>
        <taxon>Bacteria</taxon>
        <taxon>Bacillati</taxon>
        <taxon>Actinomycetota</taxon>
        <taxon>Actinomycetes</taxon>
        <taxon>Kitasatosporales</taxon>
        <taxon>Streptomycetaceae</taxon>
        <taxon>Streptomyces</taxon>
    </lineage>
</organism>
<gene>
    <name evidence="11" type="ORF">Sgleb_48930</name>
</gene>
<dbReference type="InterPro" id="IPR020843">
    <property type="entry name" value="ER"/>
</dbReference>
<dbReference type="Pfam" id="PF00107">
    <property type="entry name" value="ADH_zinc_N"/>
    <property type="match status" value="1"/>
</dbReference>
<comment type="caution">
    <text evidence="11">The sequence shown here is derived from an EMBL/GenBank/DDBJ whole genome shotgun (WGS) entry which is preliminary data.</text>
</comment>
<dbReference type="AlphaFoldDB" id="A0A640T3K1"/>
<dbReference type="GO" id="GO:0016491">
    <property type="term" value="F:oxidoreductase activity"/>
    <property type="evidence" value="ECO:0007669"/>
    <property type="project" value="UniProtKB-KW"/>
</dbReference>
<dbReference type="RefSeq" id="WP_190146184.1">
    <property type="nucleotide sequence ID" value="NZ_BLIO01000001.1"/>
</dbReference>
<dbReference type="InterPro" id="IPR013149">
    <property type="entry name" value="ADH-like_C"/>
</dbReference>
<evidence type="ECO:0000259" key="10">
    <source>
        <dbReference type="SMART" id="SM00829"/>
    </source>
</evidence>
<evidence type="ECO:0000256" key="4">
    <source>
        <dbReference type="ARBA" id="ARBA00037908"/>
    </source>
</evidence>
<dbReference type="Proteomes" id="UP000430079">
    <property type="component" value="Unassembled WGS sequence"/>
</dbReference>
<evidence type="ECO:0000256" key="3">
    <source>
        <dbReference type="ARBA" id="ARBA00037678"/>
    </source>
</evidence>